<name>A0ACB5STW8_AMBMO</name>
<evidence type="ECO:0000313" key="2">
    <source>
        <dbReference type="Proteomes" id="UP001165064"/>
    </source>
</evidence>
<accession>A0ACB5STW8</accession>
<protein>
    <submittedName>
        <fullName evidence="1">Unnamed protein product</fullName>
    </submittedName>
</protein>
<reference evidence="1" key="1">
    <citation type="submission" date="2023-04" db="EMBL/GenBank/DDBJ databases">
        <title>Ambrosiozyma monospora NBRC 10751.</title>
        <authorList>
            <person name="Ichikawa N."/>
            <person name="Sato H."/>
            <person name="Tonouchi N."/>
        </authorList>
    </citation>
    <scope>NUCLEOTIDE SEQUENCE</scope>
    <source>
        <strain evidence="1">NBRC 10751</strain>
    </source>
</reference>
<dbReference type="Proteomes" id="UP001165064">
    <property type="component" value="Unassembled WGS sequence"/>
</dbReference>
<proteinExistence type="predicted"/>
<sequence length="367" mass="41920">MLSSVSSILPNFRISFLGYEVHNPNHYLPQKQRQTFYESKQFNDFCMITSQLPTRLQQKIISQILPQSSVITADPNSDYLIDVIAFSKYSEFTVNIDVIGGAELDSFYTGSFAITNSKQLLKWSKSIPIKKLKFVSNSVEDYPQLLSRSREVIYRFDPSLENDTEISDFVMGYVSNINSVIMNVLPPFELLDRCENLFTVEVILCETFRDFDKLFELASTGKRIVVNVSTPTLKFLQSHEFQALLNIPNMIIKLYRVDMPLDDSIVDSIKHLSIEELHSGGEIRSLSEFKKVKLFVLHNCLVDGSPEDFSSSCINTIICSSEKLIELNFKQMRKLKSLFISSNISKQSFESIPDTVTTLTIYDTYSS</sequence>
<comment type="caution">
    <text evidence="1">The sequence shown here is derived from an EMBL/GenBank/DDBJ whole genome shotgun (WGS) entry which is preliminary data.</text>
</comment>
<dbReference type="EMBL" id="BSXS01000461">
    <property type="protein sequence ID" value="GME72594.1"/>
    <property type="molecule type" value="Genomic_DNA"/>
</dbReference>
<evidence type="ECO:0000313" key="1">
    <source>
        <dbReference type="EMBL" id="GME72594.1"/>
    </source>
</evidence>
<gene>
    <name evidence="1" type="ORF">Amon02_000105600</name>
</gene>
<keyword evidence="2" id="KW-1185">Reference proteome</keyword>
<organism evidence="1 2">
    <name type="scientific">Ambrosiozyma monospora</name>
    <name type="common">Yeast</name>
    <name type="synonym">Endomycopsis monosporus</name>
    <dbReference type="NCBI Taxonomy" id="43982"/>
    <lineage>
        <taxon>Eukaryota</taxon>
        <taxon>Fungi</taxon>
        <taxon>Dikarya</taxon>
        <taxon>Ascomycota</taxon>
        <taxon>Saccharomycotina</taxon>
        <taxon>Pichiomycetes</taxon>
        <taxon>Pichiales</taxon>
        <taxon>Pichiaceae</taxon>
        <taxon>Ambrosiozyma</taxon>
    </lineage>
</organism>